<dbReference type="Proteomes" id="UP000256599">
    <property type="component" value="Unassembled WGS sequence"/>
</dbReference>
<keyword evidence="2" id="KW-1185">Reference proteome</keyword>
<protein>
    <recommendedName>
        <fullName evidence="3">Alpha/beta hydrolase</fullName>
    </recommendedName>
</protein>
<evidence type="ECO:0000313" key="2">
    <source>
        <dbReference type="Proteomes" id="UP000256599"/>
    </source>
</evidence>
<evidence type="ECO:0008006" key="3">
    <source>
        <dbReference type="Google" id="ProtNLM"/>
    </source>
</evidence>
<dbReference type="RefSeq" id="WP_104699752.1">
    <property type="nucleotide sequence ID" value="NZ_FZPP01000014.1"/>
</dbReference>
<comment type="caution">
    <text evidence="1">The sequence shown here is derived from an EMBL/GenBank/DDBJ whole genome shotgun (WGS) entry which is preliminary data.</text>
</comment>
<proteinExistence type="predicted"/>
<gene>
    <name evidence="1" type="ORF">CQA63_06450</name>
</gene>
<name>A0A3D8I4R4_9HELI</name>
<sequence>MGRKYGGGKMSKLKALYMPTFICPDTLIKPKQAFINYGFSIPMQHILSPRNPKAIVIFIGGFWDTIMCAVYREFEVFNTPSCIKIYASFDSSTLFSTYLKSLCAYQLPLFVIAHSWGGSNFYKALQHSLDTPLHYLLTLDPVGYHTPKIRPPYLQKWENVYIADKPSYLRRTNIIALIGHAWNAIPLSDTNIPLYKPAHHASISPMIAASSFELELKKIIKL</sequence>
<accession>A0A3D8I4R4</accession>
<dbReference type="AlphaFoldDB" id="A0A3D8I4R4"/>
<dbReference type="EMBL" id="NXLR01000011">
    <property type="protein sequence ID" value="RDU59541.1"/>
    <property type="molecule type" value="Genomic_DNA"/>
</dbReference>
<organism evidence="1 2">
    <name type="scientific">Helicobacter marmotae</name>
    <dbReference type="NCBI Taxonomy" id="152490"/>
    <lineage>
        <taxon>Bacteria</taxon>
        <taxon>Pseudomonadati</taxon>
        <taxon>Campylobacterota</taxon>
        <taxon>Epsilonproteobacteria</taxon>
        <taxon>Campylobacterales</taxon>
        <taxon>Helicobacteraceae</taxon>
        <taxon>Helicobacter</taxon>
    </lineage>
</organism>
<reference evidence="1 2" key="1">
    <citation type="submission" date="2018-04" db="EMBL/GenBank/DDBJ databases">
        <title>Novel Campyloabacter and Helicobacter Species and Strains.</title>
        <authorList>
            <person name="Mannion A.J."/>
            <person name="Shen Z."/>
            <person name="Fox J.G."/>
        </authorList>
    </citation>
    <scope>NUCLEOTIDE SEQUENCE [LARGE SCALE GENOMIC DNA]</scope>
    <source>
        <strain evidence="1 2">MIT 98-6070</strain>
    </source>
</reference>
<evidence type="ECO:0000313" key="1">
    <source>
        <dbReference type="EMBL" id="RDU59541.1"/>
    </source>
</evidence>